<reference evidence="6 7" key="1">
    <citation type="submission" date="2016-09" db="EMBL/GenBank/DDBJ databases">
        <title>Genomic analysis reveals versatility of anaerobic energy metabolism of Geosporobacter ferrireducens IRF9 of phylum Firmicutes.</title>
        <authorList>
            <person name="Kim S.-J."/>
        </authorList>
    </citation>
    <scope>NUCLEOTIDE SEQUENCE [LARGE SCALE GENOMIC DNA]</scope>
    <source>
        <strain evidence="6 7">IRF9</strain>
    </source>
</reference>
<keyword evidence="7" id="KW-1185">Reference proteome</keyword>
<name>A0A1D8GFA3_9FIRM</name>
<dbReference type="Pfam" id="PF00356">
    <property type="entry name" value="LacI"/>
    <property type="match status" value="1"/>
</dbReference>
<dbReference type="PROSITE" id="PS50932">
    <property type="entry name" value="HTH_LACI_2"/>
    <property type="match status" value="1"/>
</dbReference>
<dbReference type="CDD" id="cd01392">
    <property type="entry name" value="HTH_LacI"/>
    <property type="match status" value="1"/>
</dbReference>
<dbReference type="CDD" id="cd06267">
    <property type="entry name" value="PBP1_LacI_sugar_binding-like"/>
    <property type="match status" value="1"/>
</dbReference>
<evidence type="ECO:0000256" key="1">
    <source>
        <dbReference type="ARBA" id="ARBA00022491"/>
    </source>
</evidence>
<dbReference type="PANTHER" id="PTHR30146">
    <property type="entry name" value="LACI-RELATED TRANSCRIPTIONAL REPRESSOR"/>
    <property type="match status" value="1"/>
</dbReference>
<keyword evidence="2" id="KW-0805">Transcription regulation</keyword>
<feature type="domain" description="HTH lacI-type" evidence="5">
    <location>
        <begin position="3"/>
        <end position="57"/>
    </location>
</feature>
<dbReference type="KEGG" id="gfe:Gferi_08375"/>
<organism evidence="6 7">
    <name type="scientific">Geosporobacter ferrireducens</name>
    <dbReference type="NCBI Taxonomy" id="1424294"/>
    <lineage>
        <taxon>Bacteria</taxon>
        <taxon>Bacillati</taxon>
        <taxon>Bacillota</taxon>
        <taxon>Clostridia</taxon>
        <taxon>Peptostreptococcales</taxon>
        <taxon>Thermotaleaceae</taxon>
        <taxon>Geosporobacter</taxon>
    </lineage>
</organism>
<dbReference type="GO" id="GO:0003700">
    <property type="term" value="F:DNA-binding transcription factor activity"/>
    <property type="evidence" value="ECO:0007669"/>
    <property type="project" value="TreeGrafter"/>
</dbReference>
<dbReference type="InterPro" id="IPR001761">
    <property type="entry name" value="Peripla_BP/Lac1_sug-bd_dom"/>
</dbReference>
<evidence type="ECO:0000313" key="6">
    <source>
        <dbReference type="EMBL" id="AOT69594.1"/>
    </source>
</evidence>
<evidence type="ECO:0000256" key="2">
    <source>
        <dbReference type="ARBA" id="ARBA00023015"/>
    </source>
</evidence>
<keyword evidence="4" id="KW-0804">Transcription</keyword>
<dbReference type="SUPFAM" id="SSF47413">
    <property type="entry name" value="lambda repressor-like DNA-binding domains"/>
    <property type="match status" value="1"/>
</dbReference>
<dbReference type="InterPro" id="IPR000843">
    <property type="entry name" value="HTH_LacI"/>
</dbReference>
<dbReference type="SUPFAM" id="SSF53822">
    <property type="entry name" value="Periplasmic binding protein-like I"/>
    <property type="match status" value="1"/>
</dbReference>
<dbReference type="InterPro" id="IPR028082">
    <property type="entry name" value="Peripla_BP_I"/>
</dbReference>
<dbReference type="Gene3D" id="1.10.260.40">
    <property type="entry name" value="lambda repressor-like DNA-binding domains"/>
    <property type="match status" value="1"/>
</dbReference>
<dbReference type="InterPro" id="IPR010982">
    <property type="entry name" value="Lambda_DNA-bd_dom_sf"/>
</dbReference>
<protein>
    <submittedName>
        <fullName evidence="6">LacI family transcriptional regulator</fullName>
    </submittedName>
</protein>
<dbReference type="Gene3D" id="3.40.50.2300">
    <property type="match status" value="2"/>
</dbReference>
<dbReference type="OrthoDB" id="9789891at2"/>
<gene>
    <name evidence="6" type="ORF">Gferi_08375</name>
</gene>
<dbReference type="PRINTS" id="PR00036">
    <property type="entry name" value="HTHLACI"/>
</dbReference>
<dbReference type="Proteomes" id="UP000095743">
    <property type="component" value="Chromosome"/>
</dbReference>
<dbReference type="AlphaFoldDB" id="A0A1D8GFA3"/>
<dbReference type="RefSeq" id="WP_069975447.1">
    <property type="nucleotide sequence ID" value="NZ_CP017269.1"/>
</dbReference>
<dbReference type="GO" id="GO:0000976">
    <property type="term" value="F:transcription cis-regulatory region binding"/>
    <property type="evidence" value="ECO:0007669"/>
    <property type="project" value="TreeGrafter"/>
</dbReference>
<dbReference type="STRING" id="1424294.Gferi_08375"/>
<evidence type="ECO:0000256" key="3">
    <source>
        <dbReference type="ARBA" id="ARBA00023125"/>
    </source>
</evidence>
<evidence type="ECO:0000256" key="4">
    <source>
        <dbReference type="ARBA" id="ARBA00023163"/>
    </source>
</evidence>
<keyword evidence="1" id="KW-0678">Repressor</keyword>
<proteinExistence type="predicted"/>
<evidence type="ECO:0000259" key="5">
    <source>
        <dbReference type="PROSITE" id="PS50932"/>
    </source>
</evidence>
<keyword evidence="3" id="KW-0238">DNA-binding</keyword>
<dbReference type="EMBL" id="CP017269">
    <property type="protein sequence ID" value="AOT69594.1"/>
    <property type="molecule type" value="Genomic_DNA"/>
</dbReference>
<sequence length="340" mass="39090">MRLTITDIAKKAKVSKSTVSRVLNNSGYVHRETREKIEQVIKENTYYPSATARNLSKKESNTIGVIIPEADNEFFGEILTGISEVVDEHNMTLIFCDTSNRFLKEERALDMMNMQRVKGLILTPVNDHSDSETEKKLKQKLRDSKIPIVLLDRGVKNSQWDGVFFENYQSAYSATEILIKEGHKKIGIITGDLKLKIGQDRYKGYLNAMEDYKMEIMDKYIYEGNFSVEKAYELSKQFIESKDLPDAILTCNNRTSLGLIKALMEYNIILGKDISAIGIDNNKVLDILGYNFSYVARDAVEMGRVAMRRLLERFEDPDKQRVEYIMPFKIYLKGSEKKKP</sequence>
<dbReference type="Pfam" id="PF00532">
    <property type="entry name" value="Peripla_BP_1"/>
    <property type="match status" value="1"/>
</dbReference>
<evidence type="ECO:0000313" key="7">
    <source>
        <dbReference type="Proteomes" id="UP000095743"/>
    </source>
</evidence>
<dbReference type="PANTHER" id="PTHR30146:SF148">
    <property type="entry name" value="HTH-TYPE TRANSCRIPTIONAL REPRESSOR PURR-RELATED"/>
    <property type="match status" value="1"/>
</dbReference>
<accession>A0A1D8GFA3</accession>
<dbReference type="SMART" id="SM00354">
    <property type="entry name" value="HTH_LACI"/>
    <property type="match status" value="1"/>
</dbReference>
<dbReference type="PROSITE" id="PS00356">
    <property type="entry name" value="HTH_LACI_1"/>
    <property type="match status" value="1"/>
</dbReference>